<feature type="compositionally biased region" description="Low complexity" evidence="1">
    <location>
        <begin position="79"/>
        <end position="114"/>
    </location>
</feature>
<evidence type="ECO:0000313" key="2">
    <source>
        <dbReference type="EMBL" id="KAK8483731.1"/>
    </source>
</evidence>
<evidence type="ECO:0000313" key="3">
    <source>
        <dbReference type="Proteomes" id="UP001396334"/>
    </source>
</evidence>
<feature type="non-terminal residue" evidence="2">
    <location>
        <position position="1"/>
    </location>
</feature>
<gene>
    <name evidence="2" type="ORF">V6N11_029762</name>
</gene>
<accession>A0ABR1ZTM4</accession>
<feature type="region of interest" description="Disordered" evidence="1">
    <location>
        <begin position="64"/>
        <end position="171"/>
    </location>
</feature>
<dbReference type="EMBL" id="JBBPBN010000626">
    <property type="protein sequence ID" value="KAK8483731.1"/>
    <property type="molecule type" value="Genomic_DNA"/>
</dbReference>
<name>A0ABR1ZTM4_9ROSI</name>
<keyword evidence="3" id="KW-1185">Reference proteome</keyword>
<organism evidence="2 3">
    <name type="scientific">Hibiscus sabdariffa</name>
    <name type="common">roselle</name>
    <dbReference type="NCBI Taxonomy" id="183260"/>
    <lineage>
        <taxon>Eukaryota</taxon>
        <taxon>Viridiplantae</taxon>
        <taxon>Streptophyta</taxon>
        <taxon>Embryophyta</taxon>
        <taxon>Tracheophyta</taxon>
        <taxon>Spermatophyta</taxon>
        <taxon>Magnoliopsida</taxon>
        <taxon>eudicotyledons</taxon>
        <taxon>Gunneridae</taxon>
        <taxon>Pentapetalae</taxon>
        <taxon>rosids</taxon>
        <taxon>malvids</taxon>
        <taxon>Malvales</taxon>
        <taxon>Malvaceae</taxon>
        <taxon>Malvoideae</taxon>
        <taxon>Hibiscus</taxon>
    </lineage>
</organism>
<comment type="caution">
    <text evidence="2">The sequence shown here is derived from an EMBL/GenBank/DDBJ whole genome shotgun (WGS) entry which is preliminary data.</text>
</comment>
<sequence>VLLPWHASFLLVPRFAFLRTTVWLLALGDTAQPRYRSWLRAPLPKRTASWPRGRLSVVEDDEEAPAMVDYASEGPSVPPDSAQAAAPALVPEVPAAAAHATRTPPAPVVTPDASLRGPSASSATADLVGEAVDVPSPGQDAPEVAADRSTPDDAPYDPMPPHPARAPARRS</sequence>
<reference evidence="2 3" key="1">
    <citation type="journal article" date="2024" name="G3 (Bethesda)">
        <title>Genome assembly of Hibiscus sabdariffa L. provides insights into metabolisms of medicinal natural products.</title>
        <authorList>
            <person name="Kim T."/>
        </authorList>
    </citation>
    <scope>NUCLEOTIDE SEQUENCE [LARGE SCALE GENOMIC DNA]</scope>
    <source>
        <strain evidence="2">TK-2024</strain>
        <tissue evidence="2">Old leaves</tissue>
    </source>
</reference>
<dbReference type="Proteomes" id="UP001396334">
    <property type="component" value="Unassembled WGS sequence"/>
</dbReference>
<proteinExistence type="predicted"/>
<protein>
    <submittedName>
        <fullName evidence="2">Uncharacterized protein</fullName>
    </submittedName>
</protein>
<evidence type="ECO:0000256" key="1">
    <source>
        <dbReference type="SAM" id="MobiDB-lite"/>
    </source>
</evidence>